<dbReference type="InterPro" id="IPR000391">
    <property type="entry name" value="Rng_hydr_dOase-bsu"/>
</dbReference>
<proteinExistence type="inferred from homology"/>
<accession>A0A8I1Y690</accession>
<dbReference type="InterPro" id="IPR032710">
    <property type="entry name" value="NTF2-like_dom_sf"/>
</dbReference>
<gene>
    <name evidence="3" type="ORF">JOH49_005227</name>
</gene>
<sequence length="197" mass="23192">MTTTVQDQDKQQHAGNAAIERSAAYYRLKANIEDFYYREADLLDDRCFRDWLELLTDDISYFMPIRRNVKFGQQAARENTKRGEGISWFDEDKWTLTKRVEQILTGVHYAEEPLSRITHMVSNVQIKGARPGVGAVRELDVTSRFLVYQNRVEYETYIFVGRRNDTLRLTDNGWKIARREILLEQNILLAKNLTTFF</sequence>
<dbReference type="NCBIfam" id="NF007479">
    <property type="entry name" value="PRK10069.1"/>
    <property type="match status" value="1"/>
</dbReference>
<evidence type="ECO:0000256" key="1">
    <source>
        <dbReference type="ARBA" id="ARBA00009570"/>
    </source>
</evidence>
<evidence type="ECO:0000313" key="3">
    <source>
        <dbReference type="EMBL" id="MBP1295474.1"/>
    </source>
</evidence>
<keyword evidence="2" id="KW-0560">Oxidoreductase</keyword>
<dbReference type="GO" id="GO:0051213">
    <property type="term" value="F:dioxygenase activity"/>
    <property type="evidence" value="ECO:0007669"/>
    <property type="project" value="UniProtKB-KW"/>
</dbReference>
<name>A0A8I1Y690_BRAEL</name>
<protein>
    <submittedName>
        <fullName evidence="3">3-phenylpropionate/cinnamic acid dioxygenase small subunit</fullName>
    </submittedName>
</protein>
<dbReference type="Gene3D" id="3.10.450.50">
    <property type="match status" value="1"/>
</dbReference>
<dbReference type="PANTHER" id="PTHR41534:SF2">
    <property type="entry name" value="3-PHENYLPROPIONATE_CINNAMIC ACID DIOXYGENASE SUBUNIT BETA"/>
    <property type="match status" value="1"/>
</dbReference>
<organism evidence="3 4">
    <name type="scientific">Bradyrhizobium elkanii</name>
    <dbReference type="NCBI Taxonomy" id="29448"/>
    <lineage>
        <taxon>Bacteria</taxon>
        <taxon>Pseudomonadati</taxon>
        <taxon>Pseudomonadota</taxon>
        <taxon>Alphaproteobacteria</taxon>
        <taxon>Hyphomicrobiales</taxon>
        <taxon>Nitrobacteraceae</taxon>
        <taxon>Bradyrhizobium</taxon>
    </lineage>
</organism>
<dbReference type="GO" id="GO:0019380">
    <property type="term" value="P:3-phenylpropionate catabolic process"/>
    <property type="evidence" value="ECO:0007669"/>
    <property type="project" value="TreeGrafter"/>
</dbReference>
<comment type="caution">
    <text evidence="3">The sequence shown here is derived from an EMBL/GenBank/DDBJ whole genome shotgun (WGS) entry which is preliminary data.</text>
</comment>
<dbReference type="RefSeq" id="WP_172647475.1">
    <property type="nucleotide sequence ID" value="NZ_JAFICZ010000001.1"/>
</dbReference>
<dbReference type="CDD" id="cd00667">
    <property type="entry name" value="ring_hydroxylating_dioxygenases_beta"/>
    <property type="match status" value="1"/>
</dbReference>
<dbReference type="AlphaFoldDB" id="A0A8I1Y690"/>
<dbReference type="Proteomes" id="UP000673383">
    <property type="component" value="Unassembled WGS sequence"/>
</dbReference>
<reference evidence="3" key="1">
    <citation type="submission" date="2021-02" db="EMBL/GenBank/DDBJ databases">
        <title>Genomic Encyclopedia of Type Strains, Phase IV (KMG-V): Genome sequencing to study the core and pangenomes of soil and plant-associated prokaryotes.</title>
        <authorList>
            <person name="Whitman W."/>
        </authorList>
    </citation>
    <scope>NUCLEOTIDE SEQUENCE</scope>
    <source>
        <strain evidence="3">USDA 406</strain>
    </source>
</reference>
<evidence type="ECO:0000256" key="2">
    <source>
        <dbReference type="ARBA" id="ARBA00023002"/>
    </source>
</evidence>
<dbReference type="EMBL" id="JAFICZ010000001">
    <property type="protein sequence ID" value="MBP1295474.1"/>
    <property type="molecule type" value="Genomic_DNA"/>
</dbReference>
<dbReference type="Pfam" id="PF00866">
    <property type="entry name" value="Ring_hydroxyl_B"/>
    <property type="match status" value="1"/>
</dbReference>
<comment type="similarity">
    <text evidence="1">Belongs to the bacterial ring-hydroxylating dioxygenase beta subunit family.</text>
</comment>
<evidence type="ECO:0000313" key="4">
    <source>
        <dbReference type="Proteomes" id="UP000673383"/>
    </source>
</evidence>
<dbReference type="PANTHER" id="PTHR41534">
    <property type="entry name" value="BLR3401 PROTEIN"/>
    <property type="match status" value="1"/>
</dbReference>
<dbReference type="SUPFAM" id="SSF54427">
    <property type="entry name" value="NTF2-like"/>
    <property type="match status" value="1"/>
</dbReference>
<keyword evidence="3" id="KW-0223">Dioxygenase</keyword>